<sequence length="125" mass="14192">MHLILIKQKKIWGCRYKNDCSCRIHTSTETPEVLKILNDHSHNSEAALIEANEAITYMKQRAKDILEPTSSVTMNVPVGFHKQLSKYCNFVTGELASDGAIKKQIRRIRREVQAAPDAPKDLMTL</sequence>
<keyword evidence="1" id="KW-0479">Metal-binding</keyword>
<dbReference type="EMBL" id="VUJU01009748">
    <property type="protein sequence ID" value="KAF0717911.1"/>
    <property type="molecule type" value="Genomic_DNA"/>
</dbReference>
<evidence type="ECO:0000256" key="3">
    <source>
        <dbReference type="ARBA" id="ARBA00022833"/>
    </source>
</evidence>
<gene>
    <name evidence="5" type="ORF">FWK35_00026610</name>
</gene>
<evidence type="ECO:0000256" key="1">
    <source>
        <dbReference type="ARBA" id="ARBA00022723"/>
    </source>
</evidence>
<feature type="non-terminal residue" evidence="5">
    <location>
        <position position="125"/>
    </location>
</feature>
<evidence type="ECO:0000256" key="2">
    <source>
        <dbReference type="ARBA" id="ARBA00022771"/>
    </source>
</evidence>
<name>A0A6G0W0Z4_APHCR</name>
<accession>A0A6G0W0Z4</accession>
<keyword evidence="2" id="KW-0863">Zinc-finger</keyword>
<organism evidence="5 6">
    <name type="scientific">Aphis craccivora</name>
    <name type="common">Cowpea aphid</name>
    <dbReference type="NCBI Taxonomy" id="307492"/>
    <lineage>
        <taxon>Eukaryota</taxon>
        <taxon>Metazoa</taxon>
        <taxon>Ecdysozoa</taxon>
        <taxon>Arthropoda</taxon>
        <taxon>Hexapoda</taxon>
        <taxon>Insecta</taxon>
        <taxon>Pterygota</taxon>
        <taxon>Neoptera</taxon>
        <taxon>Paraneoptera</taxon>
        <taxon>Hemiptera</taxon>
        <taxon>Sternorrhyncha</taxon>
        <taxon>Aphidomorpha</taxon>
        <taxon>Aphidoidea</taxon>
        <taxon>Aphididae</taxon>
        <taxon>Aphidini</taxon>
        <taxon>Aphis</taxon>
        <taxon>Aphis</taxon>
    </lineage>
</organism>
<proteinExistence type="predicted"/>
<keyword evidence="6" id="KW-1185">Reference proteome</keyword>
<evidence type="ECO:0000313" key="5">
    <source>
        <dbReference type="EMBL" id="KAF0717911.1"/>
    </source>
</evidence>
<protein>
    <recommendedName>
        <fullName evidence="4">FLYWCH-type domain-containing protein</fullName>
    </recommendedName>
</protein>
<keyword evidence="3" id="KW-0862">Zinc</keyword>
<dbReference type="Pfam" id="PF04500">
    <property type="entry name" value="FLYWCH"/>
    <property type="match status" value="1"/>
</dbReference>
<dbReference type="InterPro" id="IPR007588">
    <property type="entry name" value="Znf_FLYWCH"/>
</dbReference>
<evidence type="ECO:0000313" key="6">
    <source>
        <dbReference type="Proteomes" id="UP000478052"/>
    </source>
</evidence>
<dbReference type="Proteomes" id="UP000478052">
    <property type="component" value="Unassembled WGS sequence"/>
</dbReference>
<dbReference type="AlphaFoldDB" id="A0A6G0W0Z4"/>
<reference evidence="5 6" key="1">
    <citation type="submission" date="2019-08" db="EMBL/GenBank/DDBJ databases">
        <title>Whole genome of Aphis craccivora.</title>
        <authorList>
            <person name="Voronova N.V."/>
            <person name="Shulinski R.S."/>
            <person name="Bandarenka Y.V."/>
            <person name="Zhorov D.G."/>
            <person name="Warner D."/>
        </authorList>
    </citation>
    <scope>NUCLEOTIDE SEQUENCE [LARGE SCALE GENOMIC DNA]</scope>
    <source>
        <strain evidence="5">180601</strain>
        <tissue evidence="5">Whole Body</tissue>
    </source>
</reference>
<dbReference type="OrthoDB" id="5806173at2759"/>
<dbReference type="GO" id="GO:0008270">
    <property type="term" value="F:zinc ion binding"/>
    <property type="evidence" value="ECO:0007669"/>
    <property type="project" value="UniProtKB-KW"/>
</dbReference>
<feature type="domain" description="FLYWCH-type" evidence="4">
    <location>
        <begin position="7"/>
        <end position="42"/>
    </location>
</feature>
<comment type="caution">
    <text evidence="5">The sequence shown here is derived from an EMBL/GenBank/DDBJ whole genome shotgun (WGS) entry which is preliminary data.</text>
</comment>
<evidence type="ECO:0000259" key="4">
    <source>
        <dbReference type="Pfam" id="PF04500"/>
    </source>
</evidence>